<sequence>MSGAVMGMLLLQACGQNMAAEGNGESFAAVAEAAQGTAEPSPVPENSGTAQTSNVNGGSPTAKAGAEATPASQDAGAGDGATVMSKPSPAPAAVPVMTATRKTSKKAVASTPSAEVPSLVQSPGPAAVPKGTGKSSTGAEPAKAGVRPADSPSPPATPAATPAATPLVTPALTPATTAGVSTTGNTNIDWNGFFDGDDQTRPSEDFWNLSGQQVTIKGFMGEVLSFEKNWFLLIPEPGAECPFDNGDETYWNKIMIVFVPEGSKLRYTSGPLEISGRLDVGIKIDESGYKTMFRLYDASFTSL</sequence>
<keyword evidence="2" id="KW-0732">Signal</keyword>
<proteinExistence type="predicted"/>
<organism evidence="3 4">
    <name type="scientific">Paenibacillus tritici</name>
    <dbReference type="NCBI Taxonomy" id="1873425"/>
    <lineage>
        <taxon>Bacteria</taxon>
        <taxon>Bacillati</taxon>
        <taxon>Bacillota</taxon>
        <taxon>Bacilli</taxon>
        <taxon>Bacillales</taxon>
        <taxon>Paenibacillaceae</taxon>
        <taxon>Paenibacillus</taxon>
    </lineage>
</organism>
<dbReference type="EMBL" id="JABMKX010000009">
    <property type="protein sequence ID" value="NQX47291.1"/>
    <property type="molecule type" value="Genomic_DNA"/>
</dbReference>
<reference evidence="3 4" key="1">
    <citation type="submission" date="2020-05" db="EMBL/GenBank/DDBJ databases">
        <title>Paenibacillus glebae, sp. nov., Paenibacillus humi sp. nov., Paenibacillus pedi sp. nov., Paenibacillus terrestris sp. nov. and Paenibacillus terricola sp. nov., isolated from a forest top soil sample.</title>
        <authorList>
            <person name="Qi S."/>
            <person name="Carlier A."/>
            <person name="Cnockaert M."/>
            <person name="Vandamme P."/>
        </authorList>
    </citation>
    <scope>NUCLEOTIDE SEQUENCE [LARGE SCALE GENOMIC DNA]</scope>
    <source>
        <strain evidence="3 4">LMG 29502</strain>
    </source>
</reference>
<comment type="caution">
    <text evidence="3">The sequence shown here is derived from an EMBL/GenBank/DDBJ whole genome shotgun (WGS) entry which is preliminary data.</text>
</comment>
<evidence type="ECO:0008006" key="5">
    <source>
        <dbReference type="Google" id="ProtNLM"/>
    </source>
</evidence>
<feature type="compositionally biased region" description="Polar residues" evidence="1">
    <location>
        <begin position="44"/>
        <end position="59"/>
    </location>
</feature>
<accession>A0ABX2DRF9</accession>
<feature type="compositionally biased region" description="Low complexity" evidence="1">
    <location>
        <begin position="84"/>
        <end position="100"/>
    </location>
</feature>
<feature type="compositionally biased region" description="Polar residues" evidence="1">
    <location>
        <begin position="179"/>
        <end position="189"/>
    </location>
</feature>
<evidence type="ECO:0000313" key="4">
    <source>
        <dbReference type="Proteomes" id="UP000711047"/>
    </source>
</evidence>
<evidence type="ECO:0000313" key="3">
    <source>
        <dbReference type="EMBL" id="NQX47291.1"/>
    </source>
</evidence>
<protein>
    <recommendedName>
        <fullName evidence="5">Lipoprotein</fullName>
    </recommendedName>
</protein>
<evidence type="ECO:0000256" key="1">
    <source>
        <dbReference type="SAM" id="MobiDB-lite"/>
    </source>
</evidence>
<evidence type="ECO:0000256" key="2">
    <source>
        <dbReference type="SAM" id="SignalP"/>
    </source>
</evidence>
<dbReference type="Proteomes" id="UP000711047">
    <property type="component" value="Unassembled WGS sequence"/>
</dbReference>
<feature type="chain" id="PRO_5045107126" description="Lipoprotein" evidence="2">
    <location>
        <begin position="20"/>
        <end position="303"/>
    </location>
</feature>
<gene>
    <name evidence="3" type="ORF">HQN87_18315</name>
</gene>
<feature type="signal peptide" evidence="2">
    <location>
        <begin position="1"/>
        <end position="19"/>
    </location>
</feature>
<feature type="region of interest" description="Disordered" evidence="1">
    <location>
        <begin position="31"/>
        <end position="197"/>
    </location>
</feature>
<feature type="compositionally biased region" description="Low complexity" evidence="1">
    <location>
        <begin position="158"/>
        <end position="178"/>
    </location>
</feature>
<name>A0ABX2DRF9_9BACL</name>
<keyword evidence="4" id="KW-1185">Reference proteome</keyword>